<dbReference type="PROSITE" id="PS51419">
    <property type="entry name" value="RAB"/>
    <property type="match status" value="1"/>
</dbReference>
<name>A0A016VKJ1_9BILA</name>
<reference evidence="4" key="1">
    <citation type="journal article" date="2015" name="Nat. Genet.">
        <title>The genome and transcriptome of the zoonotic hookworm Ancylostoma ceylanicum identify infection-specific gene families.</title>
        <authorList>
            <person name="Schwarz E.M."/>
            <person name="Hu Y."/>
            <person name="Antoshechkin I."/>
            <person name="Miller M.M."/>
            <person name="Sternberg P.W."/>
            <person name="Aroian R.V."/>
        </authorList>
    </citation>
    <scope>NUCLEOTIDE SEQUENCE</scope>
    <source>
        <strain evidence="4">HY135</strain>
    </source>
</reference>
<dbReference type="SMART" id="SM00173">
    <property type="entry name" value="RAS"/>
    <property type="match status" value="1"/>
</dbReference>
<dbReference type="SUPFAM" id="SSF52540">
    <property type="entry name" value="P-loop containing nucleoside triphosphate hydrolases"/>
    <property type="match status" value="1"/>
</dbReference>
<keyword evidence="1" id="KW-0547">Nucleotide-binding</keyword>
<keyword evidence="4" id="KW-1185">Reference proteome</keyword>
<dbReference type="CDD" id="cd00154">
    <property type="entry name" value="Rab"/>
    <property type="match status" value="1"/>
</dbReference>
<dbReference type="Pfam" id="PF00071">
    <property type="entry name" value="Ras"/>
    <property type="match status" value="1"/>
</dbReference>
<keyword evidence="2" id="KW-0342">GTP-binding</keyword>
<evidence type="ECO:0000313" key="4">
    <source>
        <dbReference type="Proteomes" id="UP000024635"/>
    </source>
</evidence>
<dbReference type="GO" id="GO:0005525">
    <property type="term" value="F:GTP binding"/>
    <property type="evidence" value="ECO:0007669"/>
    <property type="project" value="UniProtKB-KW"/>
</dbReference>
<dbReference type="EMBL" id="JARK01001344">
    <property type="protein sequence ID" value="EYC28104.1"/>
    <property type="molecule type" value="Genomic_DNA"/>
</dbReference>
<evidence type="ECO:0000256" key="1">
    <source>
        <dbReference type="ARBA" id="ARBA00022741"/>
    </source>
</evidence>
<dbReference type="FunFam" id="3.40.50.300:FF:001462">
    <property type="entry name" value="Small GTP-binding protein, putative"/>
    <property type="match status" value="1"/>
</dbReference>
<dbReference type="SMART" id="SM00175">
    <property type="entry name" value="RAB"/>
    <property type="match status" value="1"/>
</dbReference>
<sequence>MGETYVDSECLTRIKVIMLGAAGVGKTAIITRFVDNYWMDRAIPTIGVDFTGRTVNVDGRPVRIQIWDTAGQERFHSLIPSYLREARGAIVVYDVTNRDSFYEVRRWLSEIKKHRDDEVEIIIVGNKTDCDGREVPLAEALSLYADSGFTVMETSARTGYNVKMLFHTMARKVYEAPSADAPLSESVLLTAEEVPLEHADCLC</sequence>
<dbReference type="NCBIfam" id="TIGR00231">
    <property type="entry name" value="small_GTP"/>
    <property type="match status" value="1"/>
</dbReference>
<dbReference type="PANTHER" id="PTHR47977">
    <property type="entry name" value="RAS-RELATED PROTEIN RAB"/>
    <property type="match status" value="1"/>
</dbReference>
<evidence type="ECO:0008006" key="5">
    <source>
        <dbReference type="Google" id="ProtNLM"/>
    </source>
</evidence>
<dbReference type="GO" id="GO:0003924">
    <property type="term" value="F:GTPase activity"/>
    <property type="evidence" value="ECO:0007669"/>
    <property type="project" value="InterPro"/>
</dbReference>
<dbReference type="InterPro" id="IPR027417">
    <property type="entry name" value="P-loop_NTPase"/>
</dbReference>
<dbReference type="InterPro" id="IPR001806">
    <property type="entry name" value="Small_GTPase"/>
</dbReference>
<dbReference type="SMART" id="SM00174">
    <property type="entry name" value="RHO"/>
    <property type="match status" value="1"/>
</dbReference>
<comment type="caution">
    <text evidence="3">The sequence shown here is derived from an EMBL/GenBank/DDBJ whole genome shotgun (WGS) entry which is preliminary data.</text>
</comment>
<evidence type="ECO:0000313" key="3">
    <source>
        <dbReference type="EMBL" id="EYC28104.1"/>
    </source>
</evidence>
<dbReference type="AlphaFoldDB" id="A0A016VKJ1"/>
<dbReference type="PROSITE" id="PS51421">
    <property type="entry name" value="RAS"/>
    <property type="match status" value="1"/>
</dbReference>
<dbReference type="SMART" id="SM00177">
    <property type="entry name" value="ARF"/>
    <property type="match status" value="1"/>
</dbReference>
<dbReference type="Gene3D" id="3.40.50.300">
    <property type="entry name" value="P-loop containing nucleotide triphosphate hydrolases"/>
    <property type="match status" value="1"/>
</dbReference>
<evidence type="ECO:0000256" key="2">
    <source>
        <dbReference type="ARBA" id="ARBA00023134"/>
    </source>
</evidence>
<dbReference type="OrthoDB" id="9989112at2759"/>
<proteinExistence type="predicted"/>
<dbReference type="SMART" id="SM00176">
    <property type="entry name" value="RAN"/>
    <property type="match status" value="1"/>
</dbReference>
<dbReference type="Proteomes" id="UP000024635">
    <property type="component" value="Unassembled WGS sequence"/>
</dbReference>
<organism evidence="3 4">
    <name type="scientific">Ancylostoma ceylanicum</name>
    <dbReference type="NCBI Taxonomy" id="53326"/>
    <lineage>
        <taxon>Eukaryota</taxon>
        <taxon>Metazoa</taxon>
        <taxon>Ecdysozoa</taxon>
        <taxon>Nematoda</taxon>
        <taxon>Chromadorea</taxon>
        <taxon>Rhabditida</taxon>
        <taxon>Rhabditina</taxon>
        <taxon>Rhabditomorpha</taxon>
        <taxon>Strongyloidea</taxon>
        <taxon>Ancylostomatidae</taxon>
        <taxon>Ancylostomatinae</taxon>
        <taxon>Ancylostoma</taxon>
    </lineage>
</organism>
<dbReference type="PRINTS" id="PR00449">
    <property type="entry name" value="RASTRNSFRMNG"/>
</dbReference>
<accession>A0A016VKJ1</accession>
<dbReference type="STRING" id="53326.A0A016VKJ1"/>
<dbReference type="InterPro" id="IPR050227">
    <property type="entry name" value="Rab"/>
</dbReference>
<dbReference type="InterPro" id="IPR005225">
    <property type="entry name" value="Small_GTP-bd"/>
</dbReference>
<protein>
    <recommendedName>
        <fullName evidence="5">Ras family protein</fullName>
    </recommendedName>
</protein>
<gene>
    <name evidence="3" type="primary">Acey_s0008.g342</name>
    <name evidence="3" type="ORF">Y032_0008g342</name>
</gene>